<feature type="domain" description="Thioredoxin" evidence="5">
    <location>
        <begin position="1"/>
        <end position="171"/>
    </location>
</feature>
<dbReference type="InterPro" id="IPR003782">
    <property type="entry name" value="SCO1/SenC"/>
</dbReference>
<evidence type="ECO:0000313" key="7">
    <source>
        <dbReference type="Proteomes" id="UP000467130"/>
    </source>
</evidence>
<evidence type="ECO:0000313" key="6">
    <source>
        <dbReference type="EMBL" id="BBY25535.1"/>
    </source>
</evidence>
<reference evidence="6 7" key="1">
    <citation type="journal article" date="2019" name="Emerg. Microbes Infect.">
        <title>Comprehensive subspecies identification of 175 nontuberculous mycobacteria species based on 7547 genomic profiles.</title>
        <authorList>
            <person name="Matsumoto Y."/>
            <person name="Kinjo T."/>
            <person name="Motooka D."/>
            <person name="Nabeya D."/>
            <person name="Jung N."/>
            <person name="Uechi K."/>
            <person name="Horii T."/>
            <person name="Iida T."/>
            <person name="Fujita J."/>
            <person name="Nakamura S."/>
        </authorList>
    </citation>
    <scope>NUCLEOTIDE SEQUENCE [LARGE SCALE GENOMIC DNA]</scope>
    <source>
        <strain evidence="6 7">JCM 17783</strain>
    </source>
</reference>
<dbReference type="InterPro" id="IPR013766">
    <property type="entry name" value="Thioredoxin_domain"/>
</dbReference>
<organism evidence="6 7">
    <name type="scientific">Mycobacterium stomatepiae</name>
    <dbReference type="NCBI Taxonomy" id="470076"/>
    <lineage>
        <taxon>Bacteria</taxon>
        <taxon>Bacillati</taxon>
        <taxon>Actinomycetota</taxon>
        <taxon>Actinomycetes</taxon>
        <taxon>Mycobacteriales</taxon>
        <taxon>Mycobacteriaceae</taxon>
        <taxon>Mycobacterium</taxon>
        <taxon>Mycobacterium simiae complex</taxon>
    </lineage>
</organism>
<dbReference type="Pfam" id="PF02630">
    <property type="entry name" value="SCO1-SenC"/>
    <property type="match status" value="1"/>
</dbReference>
<feature type="binding site" evidence="3">
    <location>
        <position position="50"/>
    </location>
    <ligand>
        <name>Cu cation</name>
        <dbReference type="ChEBI" id="CHEBI:23378"/>
    </ligand>
</feature>
<feature type="binding site" evidence="3">
    <location>
        <position position="46"/>
    </location>
    <ligand>
        <name>Cu cation</name>
        <dbReference type="ChEBI" id="CHEBI:23378"/>
    </ligand>
</feature>
<comment type="similarity">
    <text evidence="1">Belongs to the SCO1/2 family.</text>
</comment>
<dbReference type="FunFam" id="3.40.30.10:FF:000013">
    <property type="entry name" value="Blast:Protein SCO1 homolog, mitochondrial"/>
    <property type="match status" value="1"/>
</dbReference>
<feature type="binding site" evidence="3">
    <location>
        <position position="136"/>
    </location>
    <ligand>
        <name>Cu cation</name>
        <dbReference type="ChEBI" id="CHEBI:23378"/>
    </ligand>
</feature>
<keyword evidence="4" id="KW-1015">Disulfide bond</keyword>
<evidence type="ECO:0000259" key="5">
    <source>
        <dbReference type="PROSITE" id="PS51352"/>
    </source>
</evidence>
<dbReference type="PROSITE" id="PS51352">
    <property type="entry name" value="THIOREDOXIN_2"/>
    <property type="match status" value="1"/>
</dbReference>
<dbReference type="InterPro" id="IPR036249">
    <property type="entry name" value="Thioredoxin-like_sf"/>
</dbReference>
<dbReference type="AlphaFoldDB" id="A0A7I7QGT0"/>
<dbReference type="GO" id="GO:0046872">
    <property type="term" value="F:metal ion binding"/>
    <property type="evidence" value="ECO:0007669"/>
    <property type="project" value="UniProtKB-KW"/>
</dbReference>
<proteinExistence type="inferred from homology"/>
<dbReference type="KEGG" id="msto:MSTO_57400"/>
<evidence type="ECO:0000256" key="1">
    <source>
        <dbReference type="ARBA" id="ARBA00010996"/>
    </source>
</evidence>
<accession>A0A7I7QGT0</accession>
<evidence type="ECO:0000256" key="4">
    <source>
        <dbReference type="PIRSR" id="PIRSR603782-2"/>
    </source>
</evidence>
<dbReference type="SUPFAM" id="SSF52833">
    <property type="entry name" value="Thioredoxin-like"/>
    <property type="match status" value="1"/>
</dbReference>
<evidence type="ECO:0000256" key="2">
    <source>
        <dbReference type="ARBA" id="ARBA00023008"/>
    </source>
</evidence>
<evidence type="ECO:0000256" key="3">
    <source>
        <dbReference type="PIRSR" id="PIRSR603782-1"/>
    </source>
</evidence>
<keyword evidence="2 3" id="KW-0186">Copper</keyword>
<keyword evidence="3" id="KW-0479">Metal-binding</keyword>
<name>A0A7I7QGT0_9MYCO</name>
<dbReference type="Proteomes" id="UP000467130">
    <property type="component" value="Chromosome"/>
</dbReference>
<dbReference type="CDD" id="cd02968">
    <property type="entry name" value="SCO"/>
    <property type="match status" value="1"/>
</dbReference>
<dbReference type="GO" id="GO:0003824">
    <property type="term" value="F:catalytic activity"/>
    <property type="evidence" value="ECO:0007669"/>
    <property type="project" value="UniProtKB-ARBA"/>
</dbReference>
<dbReference type="RefSeq" id="WP_163793799.1">
    <property type="nucleotide sequence ID" value="NZ_AP022587.1"/>
</dbReference>
<protein>
    <submittedName>
        <fullName evidence="6">Electron transporter SenC</fullName>
    </submittedName>
</protein>
<keyword evidence="7" id="KW-1185">Reference proteome</keyword>
<dbReference type="EMBL" id="AP022587">
    <property type="protein sequence ID" value="BBY25535.1"/>
    <property type="molecule type" value="Genomic_DNA"/>
</dbReference>
<dbReference type="PANTHER" id="PTHR12151:SF25">
    <property type="entry name" value="LINALOOL DEHYDRATASE_ISOMERASE DOMAIN-CONTAINING PROTEIN"/>
    <property type="match status" value="1"/>
</dbReference>
<sequence>MNTPLPKVAAHHVRGTFDLVDDNGHQVNGRTYRGKYVVIFFGFTHCKAVCPRALARLSAVLDRLGPRAERIQPLYLTVDPQRDTPAVMKEFLAEAHPRFTGLTGSPQQIEWAKRTFRVFSTEVSDHDEPGGYRMPHSAFTYVLGPDGTYLTHFTDAVEEEDLTTALSSIVD</sequence>
<dbReference type="Gene3D" id="3.40.30.10">
    <property type="entry name" value="Glutaredoxin"/>
    <property type="match status" value="1"/>
</dbReference>
<dbReference type="PANTHER" id="PTHR12151">
    <property type="entry name" value="ELECTRON TRANSPORT PROTIN SCO1/SENC FAMILY MEMBER"/>
    <property type="match status" value="1"/>
</dbReference>
<gene>
    <name evidence="6" type="ORF">MSTO_57400</name>
</gene>
<feature type="disulfide bond" description="Redox-active" evidence="4">
    <location>
        <begin position="46"/>
        <end position="50"/>
    </location>
</feature>